<dbReference type="GO" id="GO:0016020">
    <property type="term" value="C:membrane"/>
    <property type="evidence" value="ECO:0007669"/>
    <property type="project" value="UniProtKB-SubCell"/>
</dbReference>
<evidence type="ECO:0000256" key="2">
    <source>
        <dbReference type="ARBA" id="ARBA00023180"/>
    </source>
</evidence>
<proteinExistence type="inferred from homology"/>
<organism evidence="4 5">
    <name type="scientific">Anisodus tanguticus</name>
    <dbReference type="NCBI Taxonomy" id="243964"/>
    <lineage>
        <taxon>Eukaryota</taxon>
        <taxon>Viridiplantae</taxon>
        <taxon>Streptophyta</taxon>
        <taxon>Embryophyta</taxon>
        <taxon>Tracheophyta</taxon>
        <taxon>Spermatophyta</taxon>
        <taxon>Magnoliopsida</taxon>
        <taxon>eudicotyledons</taxon>
        <taxon>Gunneridae</taxon>
        <taxon>Pentapetalae</taxon>
        <taxon>asterids</taxon>
        <taxon>lamiids</taxon>
        <taxon>Solanales</taxon>
        <taxon>Solanaceae</taxon>
        <taxon>Solanoideae</taxon>
        <taxon>Hyoscyameae</taxon>
        <taxon>Anisodus</taxon>
    </lineage>
</organism>
<comment type="subcellular location">
    <subcellularLocation>
        <location evidence="3">Membrane</location>
        <topology evidence="3">Single-pass type II membrane protein</topology>
    </subcellularLocation>
</comment>
<evidence type="ECO:0000256" key="3">
    <source>
        <dbReference type="RuleBase" id="RU366043"/>
    </source>
</evidence>
<evidence type="ECO:0000256" key="1">
    <source>
        <dbReference type="ARBA" id="ARBA00022603"/>
    </source>
</evidence>
<dbReference type="EMBL" id="JAVYJV010000016">
    <property type="protein sequence ID" value="KAK4351403.1"/>
    <property type="molecule type" value="Genomic_DNA"/>
</dbReference>
<name>A0AAE1RGX6_9SOLA</name>
<dbReference type="Pfam" id="PF03141">
    <property type="entry name" value="Methyltransf_29"/>
    <property type="match status" value="2"/>
</dbReference>
<gene>
    <name evidence="4" type="ORF">RND71_030716</name>
</gene>
<accession>A0AAE1RGX6</accession>
<comment type="caution">
    <text evidence="4">The sequence shown here is derived from an EMBL/GenBank/DDBJ whole genome shotgun (WGS) entry which is preliminary data.</text>
</comment>
<keyword evidence="3" id="KW-0812">Transmembrane</keyword>
<dbReference type="PANTHER" id="PTHR10108:SF979">
    <property type="entry name" value="METHYLTRANSFERASE PMT11-RELATED"/>
    <property type="match status" value="1"/>
</dbReference>
<protein>
    <recommendedName>
        <fullName evidence="3">Methyltransferase</fullName>
        <ecNumber evidence="3">2.1.1.-</ecNumber>
    </recommendedName>
</protein>
<keyword evidence="3" id="KW-0735">Signal-anchor</keyword>
<evidence type="ECO:0000313" key="5">
    <source>
        <dbReference type="Proteomes" id="UP001291623"/>
    </source>
</evidence>
<reference evidence="4" key="1">
    <citation type="submission" date="2023-12" db="EMBL/GenBank/DDBJ databases">
        <title>Genome assembly of Anisodus tanguticus.</title>
        <authorList>
            <person name="Wang Y.-J."/>
        </authorList>
    </citation>
    <scope>NUCLEOTIDE SEQUENCE</scope>
    <source>
        <strain evidence="4">KB-2021</strain>
        <tissue evidence="4">Leaf</tissue>
    </source>
</reference>
<dbReference type="EC" id="2.1.1.-" evidence="3"/>
<dbReference type="GO" id="GO:0005768">
    <property type="term" value="C:endosome"/>
    <property type="evidence" value="ECO:0007669"/>
    <property type="project" value="TreeGrafter"/>
</dbReference>
<evidence type="ECO:0000313" key="4">
    <source>
        <dbReference type="EMBL" id="KAK4351403.1"/>
    </source>
</evidence>
<keyword evidence="2 3" id="KW-0325">Glycoprotein</keyword>
<keyword evidence="5" id="KW-1185">Reference proteome</keyword>
<dbReference type="Proteomes" id="UP001291623">
    <property type="component" value="Unassembled WGS sequence"/>
</dbReference>
<dbReference type="InterPro" id="IPR004159">
    <property type="entry name" value="Put_SAM_MeTrfase"/>
</dbReference>
<dbReference type="GO" id="GO:0008168">
    <property type="term" value="F:methyltransferase activity"/>
    <property type="evidence" value="ECO:0007669"/>
    <property type="project" value="UniProtKB-UniRule"/>
</dbReference>
<keyword evidence="3" id="KW-0808">Transferase</keyword>
<dbReference type="GO" id="GO:0005802">
    <property type="term" value="C:trans-Golgi network"/>
    <property type="evidence" value="ECO:0007669"/>
    <property type="project" value="TreeGrafter"/>
</dbReference>
<dbReference type="GO" id="GO:0032259">
    <property type="term" value="P:methylation"/>
    <property type="evidence" value="ECO:0007669"/>
    <property type="project" value="UniProtKB-KW"/>
</dbReference>
<dbReference type="PANTHER" id="PTHR10108">
    <property type="entry name" value="SAM-DEPENDENT METHYLTRANSFERASE"/>
    <property type="match status" value="1"/>
</dbReference>
<dbReference type="AlphaFoldDB" id="A0AAE1RGX6"/>
<comment type="similarity">
    <text evidence="3">Belongs to the methyltransferase superfamily.</text>
</comment>
<sequence>MFFNSPQNPSPISVSISPNFNKTFHLSTLINHTQQYVVSIPPPPPPPPPGVQKIGLLDENGVMKNDFVVGEMEYNYGVGNETCVLENNNAKAKFKKFGVCLETKREYVPCLDNVEAIQKLNSTAKGEKYERHCPEKGKGLNCLMPAPRGYPTPIPWYVDLKACITRLPDEGYGANITTWPSRLHYPPERLQSIQLDAYISRKELFRAESRYWKEIIESYVRVLHWKNFKLKNVLDMRAAFGGFAAALIENQLDCWVLNVVPVSGLLGVMGMFETKDNVRGIPNRKALDGLRASEIKKAEQIENLAGLQFSRCEPFDTYPRTCDLLHAHGLFSIERKRYTVTFLIFLQYDTVAPPQVNDGVLLLVK</sequence>
<keyword evidence="1 3" id="KW-0489">Methyltransferase</keyword>